<dbReference type="InterPro" id="IPR027244">
    <property type="entry name" value="IML1"/>
</dbReference>
<evidence type="ECO:0000256" key="3">
    <source>
        <dbReference type="ARBA" id="ARBA00018529"/>
    </source>
</evidence>
<dbReference type="PROSITE" id="PS50186">
    <property type="entry name" value="DEP"/>
    <property type="match status" value="1"/>
</dbReference>
<gene>
    <name evidence="7" type="ORF">AC631_01629</name>
</gene>
<dbReference type="SMART" id="SM00049">
    <property type="entry name" value="DEP"/>
    <property type="match status" value="1"/>
</dbReference>
<comment type="subcellular location">
    <subcellularLocation>
        <location evidence="1">Vacuole membrane</location>
        <topology evidence="1">Peripheral membrane protein</topology>
    </subcellularLocation>
</comment>
<dbReference type="Pfam" id="PF19418">
    <property type="entry name" value="DEPDC5_CTD"/>
    <property type="match status" value="1"/>
</dbReference>
<dbReference type="GO" id="GO:0010508">
    <property type="term" value="P:positive regulation of autophagy"/>
    <property type="evidence" value="ECO:0007669"/>
    <property type="project" value="TreeGrafter"/>
</dbReference>
<sequence length="1549" mass="178384">MNENDETDRPNVKSLRTNQRRVIGPSKSSSHMGSHIGTTLVIGKNSHSTSHGIRSNIPENTIIIGRRNFSDGQIEYAKPSSHTHRLKKDSTSNDPNIDSIVDSTKKLPEQIQLTVWFHEPRTSTEDVIIDASVIPGLKEGDICELVPLSTFKPHKKPKRLIFIIKNQTLLSKSSNLNTVNNNTSINAGVPASAIPANNNNAAKPKTNFQISLISNPLQNLMDLPPRSLVQLKTILDVEAIEADTIEIFIKDVNISRDLMWAFSSSLVGTCVYTEKRLSFLSNRTGVVKKVYKDGREMFSALICEKTKVVFRSKSAKLVFLVQLSREMWHFEETGEIMFHKLVNTLFPKIFKKWRDKNTHHSITIVLFTSVDLTNIPWTSLGQGERPNNRRDYFRVVVDQVSIFHWDRIMANLRLEFANFKRDIMLNCQPENNGKFTMAGQSLPSVKGNVLEAINVGIHLVNDRFKNTDLKHSLNHFILVTPGTGLFDVDYSLMHETSKKMLSIDCALDIVCLSQPPLHIVPLFRYRDPTKEGQISHCVPHWCDISFYKDSTANSTQWIPHCKIYELQMMGVMENEINDVKIERYRVPNNAKSMIEAMDKYDSDVFKPVSKVSNSNTNRESEYSLEQSTINSKVVTPKESANALSLIWNARTSLLPNSSTAKIDVSTTNSSVLGTVANSGKDVSALSSLYTLNKTSADKPLTYASSIKADSYKGSKENLKAKDKKEFSERTRTKLRPRLQKAEEFYKSDDGLSNASKLRELLDSKSRNKQSSAHTEEELEILTNMLWTEIRNPSKELHSDMLSFLRLSRWNDVFPSNIKRRLVKWRSFESPAALPVTTSIFPSTKQLETEYSFQIYSVFLNSENDLEIESTHDLMREMIQLRLLLGFQICYSDQVKKFESSRKPGGNAESLIKYFPKGSCYGSRIYMSLDDEIHRISCDYNGNLYVQMYRKIEELKHSRLLGLQDYQQKSYVPLIRTRYVDEYTPAKFDFINAKPLKYNWNQFDQLIAGYDDAIPQEKRLFHKMKFVVLPASIPKNAYFISNENLTDEEIRVEGLRKLIAIIERGKFVKSDDNESKRKEEILPEISFYTGNLYEFLSDQAETYDTTGNEPSNSLMLGENMRFTRGIKLSQLAQELQSPTGVRLVDRTWHFKKHLHCFLGNELVSWFIECFEDIDNRNDATSYGQSLMDRGMIKHVESRHGFLDGYYFYTFEDEYIDKNYKPERSNSGWFNRKKHANEKDSTVTSPAYTRNNSDSESVKSPVFPVQDNLDLRKITSNSIGQHMYESETSSMAGSSTKAKQKKKFILSRSVKFNADPLKKSFRPEIVTVHYDRVHNPEHCYHIRLQWLNTTNKFIDDAISNWSRLCERHGLKLVETPWLELCTIPEVNPFHSFVDLKLVINPWTDPEFLDLNILKDNKFYYHLYLMKKSDFLLDNRSTVFFLKDHIEISYSWGKPIFQYAQYIHKTGAYIVELRDNGDLFLAPNNIHITRLNTSLSSIPEQDNLKSYQIDSQKVMLKFRSACTNEKILRGIFKEAKENWREKCLENVLPAIN</sequence>
<dbReference type="SUPFAM" id="SSF46785">
    <property type="entry name" value="Winged helix' DNA-binding domain"/>
    <property type="match status" value="1"/>
</dbReference>
<dbReference type="Proteomes" id="UP000054251">
    <property type="component" value="Unassembled WGS sequence"/>
</dbReference>
<proteinExistence type="inferred from homology"/>
<keyword evidence="8" id="KW-1185">Reference proteome</keyword>
<comment type="similarity">
    <text evidence="2">Belongs to the IML1 family.</text>
</comment>
<dbReference type="GO" id="GO:0035556">
    <property type="term" value="P:intracellular signal transduction"/>
    <property type="evidence" value="ECO:0007669"/>
    <property type="project" value="InterPro"/>
</dbReference>
<dbReference type="InterPro" id="IPR000591">
    <property type="entry name" value="DEP_dom"/>
</dbReference>
<organism evidence="7 8">
    <name type="scientific">Debaryomyces fabryi</name>
    <dbReference type="NCBI Taxonomy" id="58627"/>
    <lineage>
        <taxon>Eukaryota</taxon>
        <taxon>Fungi</taxon>
        <taxon>Dikarya</taxon>
        <taxon>Ascomycota</taxon>
        <taxon>Saccharomycotina</taxon>
        <taxon>Pichiomycetes</taxon>
        <taxon>Debaryomycetaceae</taxon>
        <taxon>Debaryomyces</taxon>
    </lineage>
</organism>
<evidence type="ECO:0000256" key="2">
    <source>
        <dbReference type="ARBA" id="ARBA00005643"/>
    </source>
</evidence>
<evidence type="ECO:0000256" key="4">
    <source>
        <dbReference type="ARBA" id="ARBA00021881"/>
    </source>
</evidence>
<dbReference type="GeneID" id="26838638"/>
<dbReference type="GO" id="GO:1990130">
    <property type="term" value="C:GATOR1 complex"/>
    <property type="evidence" value="ECO:0007669"/>
    <property type="project" value="TreeGrafter"/>
</dbReference>
<feature type="region of interest" description="Disordered" evidence="5">
    <location>
        <begin position="1"/>
        <end position="35"/>
    </location>
</feature>
<dbReference type="GO" id="GO:0005774">
    <property type="term" value="C:vacuolar membrane"/>
    <property type="evidence" value="ECO:0007669"/>
    <property type="project" value="UniProtKB-SubCell"/>
</dbReference>
<name>A0A0V1Q2G2_9ASCO</name>
<dbReference type="InterPro" id="IPR036388">
    <property type="entry name" value="WH-like_DNA-bd_sf"/>
</dbReference>
<dbReference type="GO" id="GO:0005096">
    <property type="term" value="F:GTPase activator activity"/>
    <property type="evidence" value="ECO:0007669"/>
    <property type="project" value="InterPro"/>
</dbReference>
<dbReference type="CDD" id="cd04449">
    <property type="entry name" value="DEP_DEPDC5-like"/>
    <property type="match status" value="1"/>
</dbReference>
<reference evidence="7 8" key="1">
    <citation type="submission" date="2015-11" db="EMBL/GenBank/DDBJ databases">
        <title>The genome of Debaryomyces fabryi.</title>
        <authorList>
            <person name="Tafer H."/>
            <person name="Lopandic K."/>
        </authorList>
    </citation>
    <scope>NUCLEOTIDE SEQUENCE [LARGE SCALE GENOMIC DNA]</scope>
    <source>
        <strain evidence="7 8">CBS 789</strain>
    </source>
</reference>
<dbReference type="RefSeq" id="XP_015468744.1">
    <property type="nucleotide sequence ID" value="XM_015610459.1"/>
</dbReference>
<dbReference type="Pfam" id="PF00610">
    <property type="entry name" value="DEP"/>
    <property type="match status" value="1"/>
</dbReference>
<dbReference type="GO" id="GO:1904262">
    <property type="term" value="P:negative regulation of TORC1 signaling"/>
    <property type="evidence" value="ECO:0007669"/>
    <property type="project" value="TreeGrafter"/>
</dbReference>
<comment type="caution">
    <text evidence="7">The sequence shown here is derived from an EMBL/GenBank/DDBJ whole genome shotgun (WGS) entry which is preliminary data.</text>
</comment>
<dbReference type="InterPro" id="IPR036390">
    <property type="entry name" value="WH_DNA-bd_sf"/>
</dbReference>
<dbReference type="Pfam" id="PF12257">
    <property type="entry name" value="IML1"/>
    <property type="match status" value="1"/>
</dbReference>
<evidence type="ECO:0000256" key="5">
    <source>
        <dbReference type="SAM" id="MobiDB-lite"/>
    </source>
</evidence>
<evidence type="ECO:0000313" key="8">
    <source>
        <dbReference type="Proteomes" id="UP000054251"/>
    </source>
</evidence>
<feature type="region of interest" description="Disordered" evidence="5">
    <location>
        <begin position="1225"/>
        <end position="1257"/>
    </location>
</feature>
<dbReference type="EMBL" id="LMYN01000023">
    <property type="protein sequence ID" value="KSA02642.1"/>
    <property type="molecule type" value="Genomic_DNA"/>
</dbReference>
<feature type="compositionally biased region" description="Polar residues" evidence="5">
    <location>
        <begin position="1240"/>
        <end position="1253"/>
    </location>
</feature>
<dbReference type="OrthoDB" id="39497at2759"/>
<dbReference type="InterPro" id="IPR048255">
    <property type="entry name" value="IML1_N"/>
</dbReference>
<feature type="domain" description="DEP" evidence="6">
    <location>
        <begin position="1136"/>
        <end position="1211"/>
    </location>
</feature>
<evidence type="ECO:0000313" key="7">
    <source>
        <dbReference type="EMBL" id="KSA02642.1"/>
    </source>
</evidence>
<evidence type="ECO:0000256" key="1">
    <source>
        <dbReference type="ARBA" id="ARBA00004148"/>
    </source>
</evidence>
<dbReference type="PANTHER" id="PTHR13179">
    <property type="entry name" value="DEP DOMAIN CONTAINING PROTEIN 5"/>
    <property type="match status" value="1"/>
</dbReference>
<accession>A0A0V1Q2G2</accession>
<dbReference type="InterPro" id="IPR045838">
    <property type="entry name" value="DEPDC5_CTD"/>
</dbReference>
<dbReference type="PANTHER" id="PTHR13179:SF8">
    <property type="entry name" value="GATOR COMPLEX PROTEIN DEPDC5"/>
    <property type="match status" value="1"/>
</dbReference>
<dbReference type="Gene3D" id="1.10.10.10">
    <property type="entry name" value="Winged helix-like DNA-binding domain superfamily/Winged helix DNA-binding domain"/>
    <property type="match status" value="1"/>
</dbReference>
<protein>
    <recommendedName>
        <fullName evidence="3">Vacuolar membrane-associated protein IML1</fullName>
    </recommendedName>
    <alternativeName>
        <fullName evidence="4">Vacuolar membrane-associated protein iml1</fullName>
    </alternativeName>
</protein>
<evidence type="ECO:0000259" key="6">
    <source>
        <dbReference type="PROSITE" id="PS50186"/>
    </source>
</evidence>